<dbReference type="InterPro" id="IPR003786">
    <property type="entry name" value="FdhD"/>
</dbReference>
<organism evidence="4 5">
    <name type="scientific">Thalassomonas actiniarum</name>
    <dbReference type="NCBI Taxonomy" id="485447"/>
    <lineage>
        <taxon>Bacteria</taxon>
        <taxon>Pseudomonadati</taxon>
        <taxon>Pseudomonadota</taxon>
        <taxon>Gammaproteobacteria</taxon>
        <taxon>Alteromonadales</taxon>
        <taxon>Colwelliaceae</taxon>
        <taxon>Thalassomonas</taxon>
    </lineage>
</organism>
<dbReference type="SUPFAM" id="SSF53927">
    <property type="entry name" value="Cytidine deaminase-like"/>
    <property type="match status" value="1"/>
</dbReference>
<evidence type="ECO:0000256" key="1">
    <source>
        <dbReference type="ARBA" id="ARBA00022490"/>
    </source>
</evidence>
<comment type="similarity">
    <text evidence="3">Belongs to the FdhD family.</text>
</comment>
<dbReference type="InterPro" id="IPR016193">
    <property type="entry name" value="Cytidine_deaminase-like"/>
</dbReference>
<gene>
    <name evidence="3 4" type="primary">fdhD</name>
    <name evidence="4" type="ORF">SG35_001780</name>
</gene>
<reference evidence="4 5" key="2">
    <citation type="journal article" date="2022" name="Mar. Drugs">
        <title>Bioassay-Guided Fractionation Leads to the Detection of Cholic Acid Generated by the Rare Thalassomonas sp.</title>
        <authorList>
            <person name="Pheiffer F."/>
            <person name="Schneider Y.K."/>
            <person name="Hansen E.H."/>
            <person name="Andersen J.H."/>
            <person name="Isaksson J."/>
            <person name="Busche T."/>
            <person name="R C."/>
            <person name="Kalinowski J."/>
            <person name="Zyl L.V."/>
            <person name="Trindade M."/>
        </authorList>
    </citation>
    <scope>NUCLEOTIDE SEQUENCE [LARGE SCALE GENOMIC DNA]</scope>
    <source>
        <strain evidence="4 5">A5K-106</strain>
    </source>
</reference>
<name>A0AAE9YQN3_9GAMM</name>
<dbReference type="RefSeq" id="WP_044834072.1">
    <property type="nucleotide sequence ID" value="NZ_CP059735.1"/>
</dbReference>
<dbReference type="GO" id="GO:0016783">
    <property type="term" value="F:sulfurtransferase activity"/>
    <property type="evidence" value="ECO:0007669"/>
    <property type="project" value="InterPro"/>
</dbReference>
<reference evidence="4 5" key="1">
    <citation type="journal article" date="2015" name="Genome Announc.">
        <title>Draft Genome Sequences of Marine Isolates of Thalassomonas viridans and Thalassomonas actiniarum.</title>
        <authorList>
            <person name="Olonade I."/>
            <person name="van Zyl L.J."/>
            <person name="Trindade M."/>
        </authorList>
    </citation>
    <scope>NUCLEOTIDE SEQUENCE [LARGE SCALE GENOMIC DNA]</scope>
    <source>
        <strain evidence="4 5">A5K-106</strain>
    </source>
</reference>
<dbReference type="Gene3D" id="3.10.20.10">
    <property type="match status" value="1"/>
</dbReference>
<keyword evidence="2 3" id="KW-0501">Molybdenum cofactor biosynthesis</keyword>
<dbReference type="HAMAP" id="MF_00187">
    <property type="entry name" value="FdhD"/>
    <property type="match status" value="1"/>
</dbReference>
<dbReference type="PIRSF" id="PIRSF015626">
    <property type="entry name" value="FdhD"/>
    <property type="match status" value="1"/>
</dbReference>
<dbReference type="AlphaFoldDB" id="A0AAE9YQN3"/>
<feature type="active site" description="Cysteine persulfide intermediate" evidence="3">
    <location>
        <position position="119"/>
    </location>
</feature>
<keyword evidence="5" id="KW-1185">Reference proteome</keyword>
<comment type="function">
    <text evidence="3">Required for formate dehydrogenase (FDH) activity. Acts as a sulfur carrier protein that transfers sulfur from IscS to the molybdenum cofactor prior to its insertion into FDH.</text>
</comment>
<accession>A0AAE9YQN3</accession>
<evidence type="ECO:0000256" key="3">
    <source>
        <dbReference type="HAMAP-Rule" id="MF_00187"/>
    </source>
</evidence>
<dbReference type="EMBL" id="CP059735">
    <property type="protein sequence ID" value="WDD99440.1"/>
    <property type="molecule type" value="Genomic_DNA"/>
</dbReference>
<dbReference type="Proteomes" id="UP000032568">
    <property type="component" value="Chromosome"/>
</dbReference>
<dbReference type="Gene3D" id="3.40.140.10">
    <property type="entry name" value="Cytidine Deaminase, domain 2"/>
    <property type="match status" value="1"/>
</dbReference>
<dbReference type="GO" id="GO:0006777">
    <property type="term" value="P:Mo-molybdopterin cofactor biosynthetic process"/>
    <property type="evidence" value="ECO:0007669"/>
    <property type="project" value="UniProtKB-UniRule"/>
</dbReference>
<evidence type="ECO:0000256" key="2">
    <source>
        <dbReference type="ARBA" id="ARBA00023150"/>
    </source>
</evidence>
<protein>
    <recommendedName>
        <fullName evidence="3">Sulfur carrier protein FdhD</fullName>
    </recommendedName>
</protein>
<sequence length="272" mass="29314">MNKTSQGQDNKLPLQHVNRVIRAREAADKTEADTVITEEAVALVYNGISHAVMMTTPQDLVDFALGFSLSEGIITKAADLLDCEIYHRENGIEIYLTISSRFFTRLKQQRRTLAGTSGCGLCGVESLAQAFKRPDALPKAPLVDFLSIEKAVAGFNGEQHLNRQSGGVHGAAFYHNDGELALLREDVGRHNALDKLIGGLAQTDLAAGQGVVLASSRASYEMVYKTISCGINHLVTFSAPTSKAIELARAGNLNLIGFARQGRQVVYNSALG</sequence>
<dbReference type="PANTHER" id="PTHR30592:SF1">
    <property type="entry name" value="SULFUR CARRIER PROTEIN FDHD"/>
    <property type="match status" value="1"/>
</dbReference>
<dbReference type="GO" id="GO:0005737">
    <property type="term" value="C:cytoplasm"/>
    <property type="evidence" value="ECO:0007669"/>
    <property type="project" value="UniProtKB-SubCell"/>
</dbReference>
<proteinExistence type="inferred from homology"/>
<dbReference type="Pfam" id="PF02634">
    <property type="entry name" value="FdhD-NarQ"/>
    <property type="match status" value="1"/>
</dbReference>
<evidence type="ECO:0000313" key="4">
    <source>
        <dbReference type="EMBL" id="WDD99440.1"/>
    </source>
</evidence>
<dbReference type="NCBIfam" id="TIGR00129">
    <property type="entry name" value="fdhD_narQ"/>
    <property type="match status" value="1"/>
</dbReference>
<feature type="binding site" evidence="3">
    <location>
        <begin position="258"/>
        <end position="263"/>
    </location>
    <ligand>
        <name>Mo-bis(molybdopterin guanine dinucleotide)</name>
        <dbReference type="ChEBI" id="CHEBI:60539"/>
    </ligand>
</feature>
<keyword evidence="1 3" id="KW-0963">Cytoplasm</keyword>
<dbReference type="PANTHER" id="PTHR30592">
    <property type="entry name" value="FORMATE DEHYDROGENASE"/>
    <property type="match status" value="1"/>
</dbReference>
<comment type="subcellular location">
    <subcellularLocation>
        <location evidence="3">Cytoplasm</location>
    </subcellularLocation>
</comment>
<evidence type="ECO:0000313" key="5">
    <source>
        <dbReference type="Proteomes" id="UP000032568"/>
    </source>
</evidence>
<dbReference type="GO" id="GO:0097163">
    <property type="term" value="F:sulfur carrier activity"/>
    <property type="evidence" value="ECO:0007669"/>
    <property type="project" value="UniProtKB-UniRule"/>
</dbReference>
<dbReference type="KEGG" id="tact:SG35_001780"/>